<dbReference type="RefSeq" id="WP_133982910.1">
    <property type="nucleotide sequence ID" value="NZ_SOCE01000002.1"/>
</dbReference>
<dbReference type="EMBL" id="SOCE01000002">
    <property type="protein sequence ID" value="TDU83570.1"/>
    <property type="molecule type" value="Genomic_DNA"/>
</dbReference>
<evidence type="ECO:0000313" key="2">
    <source>
        <dbReference type="Proteomes" id="UP000295151"/>
    </source>
</evidence>
<accession>A0A4R7SW60</accession>
<keyword evidence="2" id="KW-1185">Reference proteome</keyword>
<name>A0A4R7SW60_9ACTN</name>
<dbReference type="SUPFAM" id="SSF48452">
    <property type="entry name" value="TPR-like"/>
    <property type="match status" value="1"/>
</dbReference>
<dbReference type="AlphaFoldDB" id="A0A4R7SW60"/>
<evidence type="ECO:0008006" key="3">
    <source>
        <dbReference type="Google" id="ProtNLM"/>
    </source>
</evidence>
<gene>
    <name evidence="1" type="ORF">EV138_6034</name>
</gene>
<dbReference type="Proteomes" id="UP000295151">
    <property type="component" value="Unassembled WGS sequence"/>
</dbReference>
<evidence type="ECO:0000313" key="1">
    <source>
        <dbReference type="EMBL" id="TDU83570.1"/>
    </source>
</evidence>
<sequence length="263" mass="28527">MTQIALSPVLQSAGALMRAGRWPEATQLLEAVTPGDPAEAVAVAALRAEVAVDQDFAQLLDTAQDPLERFEKALTESPDTTLGWDLAFLKLRKAYGMALRTRDQVTAETSLELSEQAAKLQNSAPDEGRAGHAAFYAGMIAEHLREFPEEAFAHLTAAFELGERSGDKMVISLALRHLGDHAHTAGDLKLARAHWERSTELRQQIGHLLGALAQQTLLAVLTRDEGNPVGAAAIATEVNRWSRQANLPWLITESATLIPNRTT</sequence>
<dbReference type="OrthoDB" id="3824872at2"/>
<organism evidence="1 2">
    <name type="scientific">Kribbella voronezhensis</name>
    <dbReference type="NCBI Taxonomy" id="2512212"/>
    <lineage>
        <taxon>Bacteria</taxon>
        <taxon>Bacillati</taxon>
        <taxon>Actinomycetota</taxon>
        <taxon>Actinomycetes</taxon>
        <taxon>Propionibacteriales</taxon>
        <taxon>Kribbellaceae</taxon>
        <taxon>Kribbella</taxon>
    </lineage>
</organism>
<proteinExistence type="predicted"/>
<dbReference type="InterPro" id="IPR011990">
    <property type="entry name" value="TPR-like_helical_dom_sf"/>
</dbReference>
<comment type="caution">
    <text evidence="1">The sequence shown here is derived from an EMBL/GenBank/DDBJ whole genome shotgun (WGS) entry which is preliminary data.</text>
</comment>
<reference evidence="1 2" key="1">
    <citation type="submission" date="2019-03" db="EMBL/GenBank/DDBJ databases">
        <title>Genomic Encyclopedia of Type Strains, Phase III (KMG-III): the genomes of soil and plant-associated and newly described type strains.</title>
        <authorList>
            <person name="Whitman W."/>
        </authorList>
    </citation>
    <scope>NUCLEOTIDE SEQUENCE [LARGE SCALE GENOMIC DNA]</scope>
    <source>
        <strain evidence="1 2">VKM Ac-2575</strain>
    </source>
</reference>
<protein>
    <recommendedName>
        <fullName evidence="3">Tetratricopeptide repeat protein</fullName>
    </recommendedName>
</protein>
<dbReference type="Gene3D" id="1.25.40.10">
    <property type="entry name" value="Tetratricopeptide repeat domain"/>
    <property type="match status" value="1"/>
</dbReference>